<reference evidence="2 3" key="1">
    <citation type="submission" date="2020-02" db="EMBL/GenBank/DDBJ databases">
        <authorList>
            <person name="Ferguson B K."/>
        </authorList>
    </citation>
    <scope>NUCLEOTIDE SEQUENCE [LARGE SCALE GENOMIC DNA]</scope>
</reference>
<dbReference type="Proteomes" id="UP000479190">
    <property type="component" value="Unassembled WGS sequence"/>
</dbReference>
<keyword evidence="3" id="KW-1185">Reference proteome</keyword>
<gene>
    <name evidence="2" type="ORF">TBRA_LOCUS12823</name>
</gene>
<evidence type="ECO:0000256" key="1">
    <source>
        <dbReference type="SAM" id="MobiDB-lite"/>
    </source>
</evidence>
<organism evidence="2 3">
    <name type="scientific">Trichogramma brassicae</name>
    <dbReference type="NCBI Taxonomy" id="86971"/>
    <lineage>
        <taxon>Eukaryota</taxon>
        <taxon>Metazoa</taxon>
        <taxon>Ecdysozoa</taxon>
        <taxon>Arthropoda</taxon>
        <taxon>Hexapoda</taxon>
        <taxon>Insecta</taxon>
        <taxon>Pterygota</taxon>
        <taxon>Neoptera</taxon>
        <taxon>Endopterygota</taxon>
        <taxon>Hymenoptera</taxon>
        <taxon>Apocrita</taxon>
        <taxon>Proctotrupomorpha</taxon>
        <taxon>Chalcidoidea</taxon>
        <taxon>Trichogrammatidae</taxon>
        <taxon>Trichogramma</taxon>
    </lineage>
</organism>
<accession>A0A6H5IUV5</accession>
<sequence>MLQAEGSSGEALSERTWRRRTAAVASRPIARARPSRRPSCNSSSSSSSSSKQHSRISSHSSSSPQQQQQQQQQRQQQVQTSDSVIYEATINAVASADTELLDS</sequence>
<name>A0A6H5IUV5_9HYME</name>
<dbReference type="EMBL" id="CADCXV010001094">
    <property type="protein sequence ID" value="CAB0041144.1"/>
    <property type="molecule type" value="Genomic_DNA"/>
</dbReference>
<proteinExistence type="predicted"/>
<protein>
    <submittedName>
        <fullName evidence="2">Uncharacterized protein</fullName>
    </submittedName>
</protein>
<evidence type="ECO:0000313" key="2">
    <source>
        <dbReference type="EMBL" id="CAB0041144.1"/>
    </source>
</evidence>
<evidence type="ECO:0000313" key="3">
    <source>
        <dbReference type="Proteomes" id="UP000479190"/>
    </source>
</evidence>
<feature type="compositionally biased region" description="Low complexity" evidence="1">
    <location>
        <begin position="26"/>
        <end position="81"/>
    </location>
</feature>
<dbReference type="AlphaFoldDB" id="A0A6H5IUV5"/>
<feature type="region of interest" description="Disordered" evidence="1">
    <location>
        <begin position="1"/>
        <end position="81"/>
    </location>
</feature>